<evidence type="ECO:0000313" key="3">
    <source>
        <dbReference type="EMBL" id="EXB49925.1"/>
    </source>
</evidence>
<dbReference type="PANTHER" id="PTHR33463:SF198">
    <property type="entry name" value="RPP4C3"/>
    <property type="match status" value="1"/>
</dbReference>
<dbReference type="PANTHER" id="PTHR33463">
    <property type="entry name" value="NB-ARC DOMAIN-CONTAINING PROTEIN-RELATED"/>
    <property type="match status" value="1"/>
</dbReference>
<dbReference type="InterPro" id="IPR050905">
    <property type="entry name" value="Plant_NBS-LRR"/>
</dbReference>
<protein>
    <recommendedName>
        <fullName evidence="2">NB-ARC domain-containing protein</fullName>
    </recommendedName>
</protein>
<proteinExistence type="predicted"/>
<reference evidence="3" key="2">
    <citation type="submission" date="2013-06" db="EMBL/GenBank/DDBJ databases">
        <title>Draft Genome Sequence of a Mulberry Tree, Morus notabilis C.K. Schn.</title>
        <authorList>
            <person name="He N."/>
            <person name="Zhao S."/>
        </authorList>
    </citation>
    <scope>NUCLEOTIDE SEQUENCE</scope>
</reference>
<feature type="domain" description="NB-ARC" evidence="2">
    <location>
        <begin position="45"/>
        <end position="92"/>
    </location>
</feature>
<evidence type="ECO:0000259" key="2">
    <source>
        <dbReference type="Pfam" id="PF00931"/>
    </source>
</evidence>
<organism evidence="3 5">
    <name type="scientific">Morus notabilis</name>
    <dbReference type="NCBI Taxonomy" id="981085"/>
    <lineage>
        <taxon>Eukaryota</taxon>
        <taxon>Viridiplantae</taxon>
        <taxon>Streptophyta</taxon>
        <taxon>Embryophyta</taxon>
        <taxon>Tracheophyta</taxon>
        <taxon>Spermatophyta</taxon>
        <taxon>Magnoliopsida</taxon>
        <taxon>eudicotyledons</taxon>
        <taxon>Gunneridae</taxon>
        <taxon>Pentapetalae</taxon>
        <taxon>rosids</taxon>
        <taxon>fabids</taxon>
        <taxon>Rosales</taxon>
        <taxon>Moraceae</taxon>
        <taxon>Moreae</taxon>
        <taxon>Morus</taxon>
    </lineage>
</organism>
<dbReference type="Proteomes" id="UP000030645">
    <property type="component" value="Unassembled WGS sequence"/>
</dbReference>
<sequence>MKKAIVRKTQKANKFSSNGVSYRPFLRSSISNKGYQSFVTTMPTLRRIMEALKDPNFGVIWVYSMGGVGKTILAKEVIRKAQQERLFHEVEVLSFEEAMNLFNIIAGNVDEKSDFHPLAIEVVKECAGLR</sequence>
<keyword evidence="5" id="KW-1185">Reference proteome</keyword>
<evidence type="ECO:0000256" key="1">
    <source>
        <dbReference type="ARBA" id="ARBA00022821"/>
    </source>
</evidence>
<dbReference type="InterPro" id="IPR027417">
    <property type="entry name" value="P-loop_NTPase"/>
</dbReference>
<dbReference type="AlphaFoldDB" id="W9QPU0"/>
<dbReference type="SUPFAM" id="SSF52540">
    <property type="entry name" value="P-loop containing nucleoside triphosphate hydrolases"/>
    <property type="match status" value="1"/>
</dbReference>
<accession>W9QPU0</accession>
<evidence type="ECO:0000313" key="4">
    <source>
        <dbReference type="EMBL" id="EXC04606.1"/>
    </source>
</evidence>
<name>W9QPU0_9ROSA</name>
<dbReference type="EMBL" id="KE345484">
    <property type="protein sequence ID" value="EXC04606.1"/>
    <property type="molecule type" value="Genomic_DNA"/>
</dbReference>
<dbReference type="Pfam" id="PF00931">
    <property type="entry name" value="NB-ARC"/>
    <property type="match status" value="1"/>
</dbReference>
<dbReference type="Gene3D" id="3.40.50.300">
    <property type="entry name" value="P-loop containing nucleotide triphosphate hydrolases"/>
    <property type="match status" value="1"/>
</dbReference>
<gene>
    <name evidence="3" type="ORF">L484_001558</name>
    <name evidence="4" type="ORF">L484_003169</name>
</gene>
<dbReference type="InterPro" id="IPR002182">
    <property type="entry name" value="NB-ARC"/>
</dbReference>
<keyword evidence="1" id="KW-0611">Plant defense</keyword>
<evidence type="ECO:0000313" key="5">
    <source>
        <dbReference type="Proteomes" id="UP000030645"/>
    </source>
</evidence>
<dbReference type="GO" id="GO:0043531">
    <property type="term" value="F:ADP binding"/>
    <property type="evidence" value="ECO:0007669"/>
    <property type="project" value="InterPro"/>
</dbReference>
<dbReference type="EMBL" id="KE343967">
    <property type="protein sequence ID" value="EXB49925.1"/>
    <property type="molecule type" value="Genomic_DNA"/>
</dbReference>
<reference evidence="5" key="1">
    <citation type="submission" date="2013-01" db="EMBL/GenBank/DDBJ databases">
        <title>Draft Genome Sequence of a Mulberry Tree, Morus notabilis C.K. Schneid.</title>
        <authorList>
            <person name="He N."/>
            <person name="Zhao S."/>
        </authorList>
    </citation>
    <scope>NUCLEOTIDE SEQUENCE</scope>
</reference>